<sequence length="296" mass="32365">MRRSLLFVVSLVMAAGCFAGGGASVDWADLSRSSLVGVWQADRRGDVIEFTDAGDFYAEDVGYMFTGFSDVLPSGFDVRRDKAPGSGQWSIGKPLGYPTGPDSLVDLYFDVLAKKPTAGGNNLEAQRSDSGIVLVHYIGDPDVGNTISYHRCQTGCRHIAPARKPLGTRREVTAKQFVGVWRDKTRNSKIVFDPDGTFHGDDFAQLFGANRFVLPAGFDPTRQRLPGAGTWTLVRSRWDPTGPVSDVHLRFTILLGRRASEGSRPMPIYTAGSTLVLVNYSSDPSVNPQRRYSKPL</sequence>
<feature type="signal peptide" evidence="1">
    <location>
        <begin position="1"/>
        <end position="19"/>
    </location>
</feature>
<dbReference type="Proteomes" id="UP001596203">
    <property type="component" value="Unassembled WGS sequence"/>
</dbReference>
<keyword evidence="3" id="KW-1185">Reference proteome</keyword>
<protein>
    <submittedName>
        <fullName evidence="2">Uncharacterized protein</fullName>
    </submittedName>
</protein>
<dbReference type="RefSeq" id="WP_377420549.1">
    <property type="nucleotide sequence ID" value="NZ_JBHSPR010000008.1"/>
</dbReference>
<gene>
    <name evidence="2" type="ORF">ACFP2T_11430</name>
</gene>
<evidence type="ECO:0000313" key="2">
    <source>
        <dbReference type="EMBL" id="MFC6016815.1"/>
    </source>
</evidence>
<feature type="chain" id="PRO_5047147028" evidence="1">
    <location>
        <begin position="20"/>
        <end position="296"/>
    </location>
</feature>
<organism evidence="2 3">
    <name type="scientific">Plantactinospora solaniradicis</name>
    <dbReference type="NCBI Taxonomy" id="1723736"/>
    <lineage>
        <taxon>Bacteria</taxon>
        <taxon>Bacillati</taxon>
        <taxon>Actinomycetota</taxon>
        <taxon>Actinomycetes</taxon>
        <taxon>Micromonosporales</taxon>
        <taxon>Micromonosporaceae</taxon>
        <taxon>Plantactinospora</taxon>
    </lineage>
</organism>
<comment type="caution">
    <text evidence="2">The sequence shown here is derived from an EMBL/GenBank/DDBJ whole genome shotgun (WGS) entry which is preliminary data.</text>
</comment>
<keyword evidence="1" id="KW-0732">Signal</keyword>
<dbReference type="PROSITE" id="PS51257">
    <property type="entry name" value="PROKAR_LIPOPROTEIN"/>
    <property type="match status" value="1"/>
</dbReference>
<accession>A0ABW1K5S5</accession>
<reference evidence="3" key="1">
    <citation type="journal article" date="2019" name="Int. J. Syst. Evol. Microbiol.">
        <title>The Global Catalogue of Microorganisms (GCM) 10K type strain sequencing project: providing services to taxonomists for standard genome sequencing and annotation.</title>
        <authorList>
            <consortium name="The Broad Institute Genomics Platform"/>
            <consortium name="The Broad Institute Genome Sequencing Center for Infectious Disease"/>
            <person name="Wu L."/>
            <person name="Ma J."/>
        </authorList>
    </citation>
    <scope>NUCLEOTIDE SEQUENCE [LARGE SCALE GENOMIC DNA]</scope>
    <source>
        <strain evidence="3">ZS-35-S2</strain>
    </source>
</reference>
<name>A0ABW1K5S5_9ACTN</name>
<evidence type="ECO:0000313" key="3">
    <source>
        <dbReference type="Proteomes" id="UP001596203"/>
    </source>
</evidence>
<dbReference type="EMBL" id="JBHSPR010000008">
    <property type="protein sequence ID" value="MFC6016815.1"/>
    <property type="molecule type" value="Genomic_DNA"/>
</dbReference>
<proteinExistence type="predicted"/>
<evidence type="ECO:0000256" key="1">
    <source>
        <dbReference type="SAM" id="SignalP"/>
    </source>
</evidence>